<dbReference type="InterPro" id="IPR009057">
    <property type="entry name" value="Homeodomain-like_sf"/>
</dbReference>
<evidence type="ECO:0000313" key="1">
    <source>
        <dbReference type="EMBL" id="GEC22225.1"/>
    </source>
</evidence>
<evidence type="ECO:0000313" key="2">
    <source>
        <dbReference type="Proteomes" id="UP000320338"/>
    </source>
</evidence>
<dbReference type="AlphaFoldDB" id="A0A4Y3WTK2"/>
<sequence length="309" mass="32658">MRDIPPFVVDPDDIGVLQEWAAAGTVGAAVARRARIVLGSADGRGSTALAAELGCSPQTVLTWRERYRAEGLAGLQDAPRPGRPVSVDPAAVVERTLRVPPPRLRAPRWSSRLLGAELGVSNVAVAKVWRSWGISPLDGGLVRLATDPPLDRPLAGVAGIHIDAADRVLAVIATDRPGSLPLRDRPRLGARLDDLDHGGAVNAAGLAHLLHRLDAVPGERIRLLVDRATPELARVERRGGRIHVAPAGLAWARFVRVAVVLAGSTEHGAASVAALRRAVVEHTPGRPLRWVAPDPIVVEGGPVDPAREP</sequence>
<protein>
    <recommendedName>
        <fullName evidence="3">Transposase</fullName>
    </recommendedName>
</protein>
<organism evidence="1 2">
    <name type="scientific">Pseudonocardia hydrocarbonoxydans</name>
    <dbReference type="NCBI Taxonomy" id="76726"/>
    <lineage>
        <taxon>Bacteria</taxon>
        <taxon>Bacillati</taxon>
        <taxon>Actinomycetota</taxon>
        <taxon>Actinomycetes</taxon>
        <taxon>Pseudonocardiales</taxon>
        <taxon>Pseudonocardiaceae</taxon>
        <taxon>Pseudonocardia</taxon>
    </lineage>
</organism>
<gene>
    <name evidence="1" type="ORF">PHY01_45080</name>
</gene>
<proteinExistence type="predicted"/>
<comment type="caution">
    <text evidence="1">The sequence shown here is derived from an EMBL/GenBank/DDBJ whole genome shotgun (WGS) entry which is preliminary data.</text>
</comment>
<dbReference type="OrthoDB" id="2375382at2"/>
<dbReference type="EMBL" id="BJNG01000041">
    <property type="protein sequence ID" value="GEC22225.1"/>
    <property type="molecule type" value="Genomic_DNA"/>
</dbReference>
<reference evidence="1 2" key="1">
    <citation type="submission" date="2019-06" db="EMBL/GenBank/DDBJ databases">
        <title>Whole genome shotgun sequence of Pseudonocardia hydrocarbonoxydans NBRC 14498.</title>
        <authorList>
            <person name="Hosoyama A."/>
            <person name="Uohara A."/>
            <person name="Ohji S."/>
            <person name="Ichikawa N."/>
        </authorList>
    </citation>
    <scope>NUCLEOTIDE SEQUENCE [LARGE SCALE GENOMIC DNA]</scope>
    <source>
        <strain evidence="1 2">NBRC 14498</strain>
    </source>
</reference>
<keyword evidence="2" id="KW-1185">Reference proteome</keyword>
<dbReference type="Proteomes" id="UP000320338">
    <property type="component" value="Unassembled WGS sequence"/>
</dbReference>
<dbReference type="Pfam" id="PF13551">
    <property type="entry name" value="HTH_29"/>
    <property type="match status" value="1"/>
</dbReference>
<name>A0A4Y3WTK2_9PSEU</name>
<accession>A0A4Y3WTK2</accession>
<dbReference type="SUPFAM" id="SSF46689">
    <property type="entry name" value="Homeodomain-like"/>
    <property type="match status" value="1"/>
</dbReference>
<evidence type="ECO:0008006" key="3">
    <source>
        <dbReference type="Google" id="ProtNLM"/>
    </source>
</evidence>